<dbReference type="AlphaFoldDB" id="A0A2S4W0T6"/>
<accession>A0A2S4W0T6</accession>
<dbReference type="VEuPathDB" id="FungiDB:PSHT_07143"/>
<protein>
    <recommendedName>
        <fullName evidence="3">AGC-kinase C-terminal domain-containing protein</fullName>
    </recommendedName>
</protein>
<comment type="caution">
    <text evidence="1">The sequence shown here is derived from an EMBL/GenBank/DDBJ whole genome shotgun (WGS) entry which is preliminary data.</text>
</comment>
<evidence type="ECO:0000313" key="1">
    <source>
        <dbReference type="EMBL" id="POW15358.1"/>
    </source>
</evidence>
<organism evidence="1 2">
    <name type="scientific">Puccinia striiformis</name>
    <dbReference type="NCBI Taxonomy" id="27350"/>
    <lineage>
        <taxon>Eukaryota</taxon>
        <taxon>Fungi</taxon>
        <taxon>Dikarya</taxon>
        <taxon>Basidiomycota</taxon>
        <taxon>Pucciniomycotina</taxon>
        <taxon>Pucciniomycetes</taxon>
        <taxon>Pucciniales</taxon>
        <taxon>Pucciniaceae</taxon>
        <taxon>Puccinia</taxon>
    </lineage>
</organism>
<evidence type="ECO:0000313" key="2">
    <source>
        <dbReference type="Proteomes" id="UP000239156"/>
    </source>
</evidence>
<gene>
    <name evidence="1" type="ORF">PSTT_02178</name>
</gene>
<name>A0A2S4W0T6_9BASI</name>
<evidence type="ECO:0008006" key="3">
    <source>
        <dbReference type="Google" id="ProtNLM"/>
    </source>
</evidence>
<dbReference type="EMBL" id="PKSL01000013">
    <property type="protein sequence ID" value="POW15358.1"/>
    <property type="molecule type" value="Genomic_DNA"/>
</dbReference>
<reference evidence="1" key="1">
    <citation type="submission" date="2017-12" db="EMBL/GenBank/DDBJ databases">
        <title>Gene loss provides genomic basis for host adaptation in cereal stripe rust fungi.</title>
        <authorList>
            <person name="Xia C."/>
        </authorList>
    </citation>
    <scope>NUCLEOTIDE SEQUENCE [LARGE SCALE GENOMIC DNA]</scope>
    <source>
        <strain evidence="1">93-210</strain>
    </source>
</reference>
<proteinExistence type="predicted"/>
<dbReference type="Proteomes" id="UP000239156">
    <property type="component" value="Unassembled WGS sequence"/>
</dbReference>
<dbReference type="VEuPathDB" id="FungiDB:PSTT_02178"/>
<sequence length="283" mass="31514">MAARLHHLGISKRFDQGWHRSERQHPSLRIGARMEDGGIEEIKRHSFFSMIDWINLWEILPPKLEPGLVLAPTLNRNPAADNIDHHPIAGPVYHHPEFFQGVVPPYIPPQPQPQPHPHLMIYSDPHPPHAMGHPDPHFDSAAHHHPISPSTTTTTGLGLAFIDTQADQIDNTDHNHASGIGSSSKPGLGNTLLSKPPGTIPTDGQRLDATIKSINLLSKGRNPTVEKVIDYGVVNQFDEYLRSPHSMIQGLLRHLNAAPCSVARAKFICFKTRQDHRLKTVKH</sequence>
<keyword evidence="2" id="KW-1185">Reference proteome</keyword>